<name>A0ABV6A304_9PSEU</name>
<dbReference type="Proteomes" id="UP001589693">
    <property type="component" value="Unassembled WGS sequence"/>
</dbReference>
<evidence type="ECO:0000313" key="2">
    <source>
        <dbReference type="EMBL" id="MFB9907050.1"/>
    </source>
</evidence>
<sequence length="234" mass="25731">MKWRRGGWERVPAPSAEAVTSVVNPHRPPTMKIAAQQRAVSMQPGAVDLDFGVSGARWLMLGGGISGFLAVVCAAVLTDGETHPWVWLWQIVSGAAFLWFVASARRSLRGRGLIVDRRALWWRAEGTLHAVPWQEIGAVGISSRPLLDRTSVVHPDKRMGLEVFPADPAFPARYPQLDPWRVDEPPPREGLPATRYRFPLPPAGKLPGRVEDAVQDVAANAWVGRYRVEAPVSA</sequence>
<proteinExistence type="predicted"/>
<reference evidence="2 3" key="1">
    <citation type="submission" date="2024-09" db="EMBL/GenBank/DDBJ databases">
        <authorList>
            <person name="Sun Q."/>
            <person name="Mori K."/>
        </authorList>
    </citation>
    <scope>NUCLEOTIDE SEQUENCE [LARGE SCALE GENOMIC DNA]</scope>
    <source>
        <strain evidence="2 3">TBRC 7907</strain>
    </source>
</reference>
<dbReference type="EMBL" id="JBHLZU010000019">
    <property type="protein sequence ID" value="MFB9907050.1"/>
    <property type="molecule type" value="Genomic_DNA"/>
</dbReference>
<keyword evidence="1" id="KW-0472">Membrane</keyword>
<evidence type="ECO:0008006" key="4">
    <source>
        <dbReference type="Google" id="ProtNLM"/>
    </source>
</evidence>
<feature type="transmembrane region" description="Helical" evidence="1">
    <location>
        <begin position="58"/>
        <end position="78"/>
    </location>
</feature>
<protein>
    <recommendedName>
        <fullName evidence="4">PH domain-containing protein</fullName>
    </recommendedName>
</protein>
<evidence type="ECO:0000313" key="3">
    <source>
        <dbReference type="Proteomes" id="UP001589693"/>
    </source>
</evidence>
<keyword evidence="1" id="KW-1133">Transmembrane helix</keyword>
<keyword evidence="1" id="KW-0812">Transmembrane</keyword>
<comment type="caution">
    <text evidence="2">The sequence shown here is derived from an EMBL/GenBank/DDBJ whole genome shotgun (WGS) entry which is preliminary data.</text>
</comment>
<organism evidence="2 3">
    <name type="scientific">Allokutzneria oryzae</name>
    <dbReference type="NCBI Taxonomy" id="1378989"/>
    <lineage>
        <taxon>Bacteria</taxon>
        <taxon>Bacillati</taxon>
        <taxon>Actinomycetota</taxon>
        <taxon>Actinomycetes</taxon>
        <taxon>Pseudonocardiales</taxon>
        <taxon>Pseudonocardiaceae</taxon>
        <taxon>Allokutzneria</taxon>
    </lineage>
</organism>
<evidence type="ECO:0000256" key="1">
    <source>
        <dbReference type="SAM" id="Phobius"/>
    </source>
</evidence>
<keyword evidence="3" id="KW-1185">Reference proteome</keyword>
<feature type="transmembrane region" description="Helical" evidence="1">
    <location>
        <begin position="84"/>
        <end position="102"/>
    </location>
</feature>
<accession>A0ABV6A304</accession>
<gene>
    <name evidence="2" type="ORF">ACFFQA_24210</name>
</gene>
<dbReference type="RefSeq" id="WP_377856480.1">
    <property type="nucleotide sequence ID" value="NZ_JBHLZU010000019.1"/>
</dbReference>